<evidence type="ECO:0000259" key="1">
    <source>
        <dbReference type="Pfam" id="PF06722"/>
    </source>
</evidence>
<dbReference type="PANTHER" id="PTHR48050">
    <property type="entry name" value="STEROL 3-BETA-GLUCOSYLTRANSFERASE"/>
    <property type="match status" value="1"/>
</dbReference>
<dbReference type="CDD" id="cd03784">
    <property type="entry name" value="GT1_Gtf-like"/>
    <property type="match status" value="1"/>
</dbReference>
<dbReference type="Gene3D" id="3.40.50.2000">
    <property type="entry name" value="Glycogen Phosphorylase B"/>
    <property type="match status" value="2"/>
</dbReference>
<feature type="domain" description="Erythromycin biosynthesis protein CIII-like C-terminal" evidence="1">
    <location>
        <begin position="279"/>
        <end position="388"/>
    </location>
</feature>
<dbReference type="SUPFAM" id="SSF53756">
    <property type="entry name" value="UDP-Glycosyltransferase/glycogen phosphorylase"/>
    <property type="match status" value="1"/>
</dbReference>
<reference evidence="3" key="1">
    <citation type="journal article" date="2019" name="Int. J. Syst. Evol. Microbiol.">
        <title>The Global Catalogue of Microorganisms (GCM) 10K type strain sequencing project: providing services to taxonomists for standard genome sequencing and annotation.</title>
        <authorList>
            <consortium name="The Broad Institute Genomics Platform"/>
            <consortium name="The Broad Institute Genome Sequencing Center for Infectious Disease"/>
            <person name="Wu L."/>
            <person name="Ma J."/>
        </authorList>
    </citation>
    <scope>NUCLEOTIDE SEQUENCE [LARGE SCALE GENOMIC DNA]</scope>
    <source>
        <strain evidence="3">JCM 17326</strain>
    </source>
</reference>
<dbReference type="Proteomes" id="UP001500630">
    <property type="component" value="Unassembled WGS sequence"/>
</dbReference>
<dbReference type="EMBL" id="BAABDQ010000054">
    <property type="protein sequence ID" value="GAA3616424.1"/>
    <property type="molecule type" value="Genomic_DNA"/>
</dbReference>
<sequence length="410" mass="43837">MTDIIVASTPVNGHVSPLLTAAADLVRRGHEVTFLTGARFEARVRGAGARFAALPEEADYDDQRLDLAFPERGTLPPGPEQIDFDLKHIFGDPVPAQYGALRRLLAEIPATSVISDNLFLGALSLTLEAERDSRPTTIALGIAPPTVPDDWNRDALAGTQEHLEKIFASVGTPLPGFILDNLITVPDHYVQLTVPGFEYPWDGAPVSFQFAGPLPQTQDQARPLPDWWSELSAGRPVVVVTQGTFANSDLEQLVVPTLRALADSPVLVVATTARENGAAEVRELMETVPENVRLAGYVPFDRLLPHADVLVTNGGYGGVHMALRHGVPMVVAGATEDKPLVAARVAWSGTGIDLRTDRPGEDAIRTAAGTVLAEPGFRTRARELGEEISGFDPLATIAGLAEGRDAPTAR</sequence>
<dbReference type="Pfam" id="PF06722">
    <property type="entry name" value="EryCIII-like_C"/>
    <property type="match status" value="1"/>
</dbReference>
<gene>
    <name evidence="2" type="ORF">GCM10022419_122200</name>
</gene>
<dbReference type="InterPro" id="IPR050426">
    <property type="entry name" value="Glycosyltransferase_28"/>
</dbReference>
<evidence type="ECO:0000313" key="2">
    <source>
        <dbReference type="EMBL" id="GAA3616424.1"/>
    </source>
</evidence>
<comment type="caution">
    <text evidence="2">The sequence shown here is derived from an EMBL/GenBank/DDBJ whole genome shotgun (WGS) entry which is preliminary data.</text>
</comment>
<keyword evidence="3" id="KW-1185">Reference proteome</keyword>
<dbReference type="RefSeq" id="WP_345577350.1">
    <property type="nucleotide sequence ID" value="NZ_BAABDQ010000054.1"/>
</dbReference>
<organism evidence="2 3">
    <name type="scientific">Nonomuraea rosea</name>
    <dbReference type="NCBI Taxonomy" id="638574"/>
    <lineage>
        <taxon>Bacteria</taxon>
        <taxon>Bacillati</taxon>
        <taxon>Actinomycetota</taxon>
        <taxon>Actinomycetes</taxon>
        <taxon>Streptosporangiales</taxon>
        <taxon>Streptosporangiaceae</taxon>
        <taxon>Nonomuraea</taxon>
    </lineage>
</organism>
<dbReference type="PANTHER" id="PTHR48050:SF13">
    <property type="entry name" value="STEROL 3-BETA-GLUCOSYLTRANSFERASE UGT80A2"/>
    <property type="match status" value="1"/>
</dbReference>
<dbReference type="InterPro" id="IPR010610">
    <property type="entry name" value="EryCIII-like_C"/>
</dbReference>
<proteinExistence type="predicted"/>
<name>A0ABP6ZPN0_9ACTN</name>
<accession>A0ABP6ZPN0</accession>
<evidence type="ECO:0000313" key="3">
    <source>
        <dbReference type="Proteomes" id="UP001500630"/>
    </source>
</evidence>
<protein>
    <submittedName>
        <fullName evidence="2">Glycosyltransferase</fullName>
    </submittedName>
</protein>
<dbReference type="InterPro" id="IPR002213">
    <property type="entry name" value="UDP_glucos_trans"/>
</dbReference>